<dbReference type="PANTHER" id="PTHR30038:SF8">
    <property type="entry name" value="ALDEHYDE FERREDOXIN OXIDOREDUCTASE"/>
    <property type="match status" value="1"/>
</dbReference>
<protein>
    <submittedName>
        <fullName evidence="10">Tungsten-containing aldehyde:ferredoxin oxidoreductase</fullName>
        <ecNumber evidence="10">1.2.7.5</ecNumber>
    </submittedName>
</protein>
<keyword evidence="3" id="KW-0004">4Fe-4S</keyword>
<evidence type="ECO:0000256" key="2">
    <source>
        <dbReference type="ARBA" id="ARBA00011032"/>
    </source>
</evidence>
<comment type="similarity">
    <text evidence="2">Belongs to the AOR/FOR family.</text>
</comment>
<evidence type="ECO:0000256" key="5">
    <source>
        <dbReference type="ARBA" id="ARBA00023002"/>
    </source>
</evidence>
<organism evidence="10">
    <name type="scientific">hydrocarbon metagenome</name>
    <dbReference type="NCBI Taxonomy" id="938273"/>
    <lineage>
        <taxon>unclassified sequences</taxon>
        <taxon>metagenomes</taxon>
        <taxon>ecological metagenomes</taxon>
    </lineage>
</organism>
<name>A0A0W8G2K7_9ZZZZ</name>
<dbReference type="InterPro" id="IPR013984">
    <property type="entry name" value="Ald_Fedxn_OxRdtase_dom2"/>
</dbReference>
<evidence type="ECO:0000256" key="8">
    <source>
        <dbReference type="ARBA" id="ARBA00049934"/>
    </source>
</evidence>
<proteinExistence type="inferred from homology"/>
<reference evidence="10" key="1">
    <citation type="journal article" date="2015" name="Proc. Natl. Acad. Sci. U.S.A.">
        <title>Networks of energetic and metabolic interactions define dynamics in microbial communities.</title>
        <authorList>
            <person name="Embree M."/>
            <person name="Liu J.K."/>
            <person name="Al-Bassam M.M."/>
            <person name="Zengler K."/>
        </authorList>
    </citation>
    <scope>NUCLEOTIDE SEQUENCE</scope>
</reference>
<accession>A0A0W8G2K7</accession>
<dbReference type="InterPro" id="IPR051919">
    <property type="entry name" value="W-dependent_AOR"/>
</dbReference>
<comment type="cofactor">
    <cofactor evidence="8">
        <name>tungstopterin</name>
        <dbReference type="ChEBI" id="CHEBI:30402"/>
    </cofactor>
</comment>
<keyword evidence="4" id="KW-0479">Metal-binding</keyword>
<dbReference type="GO" id="GO:0051539">
    <property type="term" value="F:4 iron, 4 sulfur cluster binding"/>
    <property type="evidence" value="ECO:0007669"/>
    <property type="project" value="UniProtKB-KW"/>
</dbReference>
<dbReference type="SUPFAM" id="SSF48310">
    <property type="entry name" value="Aldehyde ferredoxin oxidoreductase, C-terminal domains"/>
    <property type="match status" value="1"/>
</dbReference>
<dbReference type="InterPro" id="IPR013985">
    <property type="entry name" value="Ald_Fedxn_OxRdtase_dom3"/>
</dbReference>
<evidence type="ECO:0000259" key="9">
    <source>
        <dbReference type="SMART" id="SM00790"/>
    </source>
</evidence>
<dbReference type="PANTHER" id="PTHR30038">
    <property type="entry name" value="ALDEHYDE FERREDOXIN OXIDOREDUCTASE"/>
    <property type="match status" value="1"/>
</dbReference>
<dbReference type="Gene3D" id="1.10.599.10">
    <property type="entry name" value="Aldehyde Ferredoxin Oxidoreductase Protein, subunit A, domain 3"/>
    <property type="match status" value="1"/>
</dbReference>
<keyword evidence="5 10" id="KW-0560">Oxidoreductase</keyword>
<dbReference type="SMART" id="SM00790">
    <property type="entry name" value="AFOR_N"/>
    <property type="match status" value="1"/>
</dbReference>
<keyword evidence="7" id="KW-0411">Iron-sulfur</keyword>
<dbReference type="EC" id="1.2.7.5" evidence="10"/>
<evidence type="ECO:0000256" key="1">
    <source>
        <dbReference type="ARBA" id="ARBA00001966"/>
    </source>
</evidence>
<dbReference type="InterPro" id="IPR036021">
    <property type="entry name" value="Tungsten_al_ferr_oxy-like_C"/>
</dbReference>
<dbReference type="SUPFAM" id="SSF56228">
    <property type="entry name" value="Aldehyde ferredoxin oxidoreductase, N-terminal domain"/>
    <property type="match status" value="1"/>
</dbReference>
<dbReference type="Pfam" id="PF02730">
    <property type="entry name" value="AFOR_N"/>
    <property type="match status" value="1"/>
</dbReference>
<dbReference type="GO" id="GO:0033726">
    <property type="term" value="F:aldehyde ferredoxin oxidoreductase activity"/>
    <property type="evidence" value="ECO:0007669"/>
    <property type="project" value="UniProtKB-EC"/>
</dbReference>
<gene>
    <name evidence="10" type="ORF">ASZ90_002810</name>
</gene>
<dbReference type="GO" id="GO:0009055">
    <property type="term" value="F:electron transfer activity"/>
    <property type="evidence" value="ECO:0007669"/>
    <property type="project" value="InterPro"/>
</dbReference>
<comment type="cofactor">
    <cofactor evidence="1">
        <name>[4Fe-4S] cluster</name>
        <dbReference type="ChEBI" id="CHEBI:49883"/>
    </cofactor>
</comment>
<dbReference type="InterPro" id="IPR001203">
    <property type="entry name" value="OxRdtase_Ald_Fedxn_C"/>
</dbReference>
<dbReference type="GO" id="GO:0046872">
    <property type="term" value="F:metal ion binding"/>
    <property type="evidence" value="ECO:0007669"/>
    <property type="project" value="UniProtKB-KW"/>
</dbReference>
<evidence type="ECO:0000256" key="4">
    <source>
        <dbReference type="ARBA" id="ARBA00022723"/>
    </source>
</evidence>
<feature type="domain" description="Aldehyde ferredoxin oxidoreductase N-terminal" evidence="9">
    <location>
        <begin position="14"/>
        <end position="215"/>
    </location>
</feature>
<evidence type="ECO:0000256" key="7">
    <source>
        <dbReference type="ARBA" id="ARBA00023014"/>
    </source>
</evidence>
<evidence type="ECO:0000313" key="10">
    <source>
        <dbReference type="EMBL" id="KUG27341.1"/>
    </source>
</evidence>
<dbReference type="Gene3D" id="1.10.569.10">
    <property type="entry name" value="Aldehyde Ferredoxin Oxidoreductase Protein, subunit A, domain 2"/>
    <property type="match status" value="1"/>
</dbReference>
<dbReference type="EMBL" id="LNQE01000338">
    <property type="protein sequence ID" value="KUG27341.1"/>
    <property type="molecule type" value="Genomic_DNA"/>
</dbReference>
<dbReference type="InterPro" id="IPR036503">
    <property type="entry name" value="Ald_Fedxn_OxRdtase_N_sf"/>
</dbReference>
<comment type="caution">
    <text evidence="10">The sequence shown here is derived from an EMBL/GenBank/DDBJ whole genome shotgun (WGS) entry which is preliminary data.</text>
</comment>
<dbReference type="InterPro" id="IPR013983">
    <property type="entry name" value="Ald_Fedxn_OxRdtase_N"/>
</dbReference>
<keyword evidence="6" id="KW-0408">Iron</keyword>
<dbReference type="Pfam" id="PF01314">
    <property type="entry name" value="AFOR_C"/>
    <property type="match status" value="1"/>
</dbReference>
<dbReference type="Gene3D" id="3.60.9.10">
    <property type="entry name" value="Aldehyde ferredoxin oxidoreductase, N-terminal domain"/>
    <property type="match status" value="1"/>
</dbReference>
<dbReference type="AlphaFoldDB" id="A0A0W8G2K7"/>
<evidence type="ECO:0000256" key="3">
    <source>
        <dbReference type="ARBA" id="ARBA00022485"/>
    </source>
</evidence>
<sequence length="596" mass="64464">MSPQSPDRFDRTAAFRVLVVDLAARRGDVVILDGRDAVMGGSGLAALLYQKYGLPGEPAFHPGQPLIFAIGPLTGYFPLMSKTVCGFKSPYVENYAESHAGGRSALSLRFAGYDALVITGRAAAPAAVVVGSRTLQVVDVHYLWGADIFTAGKLLRKIVPGNSGHRSIFRIGPAGENLQSFACINVDTYRHFGRLGAGAVMGAKNLKGVVIHGDSDLPLPENKNYTKLFADIHAKVTATDMMEKYHNLGTPVNVLPLNELKSLPWRNLQATADPDAGKISGEEFADKLLMSNAACSGCPVGCIHVGMLREMFSDKHRFYIRQVPYDHEPNFACGSMLGVTDPREILALIDAADRQGLDAISAGVALAWATEAMQKGLVTPETALTSLAFGEPEGYKAALYHLGHKTNDFYAALGRGAGYAAAQYGGGDFACVLGQEMAGYATGETYFVSQTIGFRHSHLDTGAYSYDQKNKDQDIEATLKFLLDDERERVMLTNLVSCLFARGVYKPGLIAEALDCLGFSDLAARLDETSETVRNLRWRLKIQTGFDPAQTRIPKRFSEIVTWKGAVDAGYMERLRMAYAHKIAALAAEETPAAAS</sequence>
<evidence type="ECO:0000256" key="6">
    <source>
        <dbReference type="ARBA" id="ARBA00023004"/>
    </source>
</evidence>